<organism evidence="13 14">
    <name type="scientific">Speluncibacter jeojiensis</name>
    <dbReference type="NCBI Taxonomy" id="2710754"/>
    <lineage>
        <taxon>Bacteria</taxon>
        <taxon>Bacillati</taxon>
        <taxon>Actinomycetota</taxon>
        <taxon>Actinomycetes</taxon>
        <taxon>Mycobacteriales</taxon>
        <taxon>Speluncibacteraceae</taxon>
        <taxon>Speluncibacter</taxon>
    </lineage>
</organism>
<dbReference type="PANTHER" id="PTHR22683">
    <property type="entry name" value="SPORULATION PROTEIN RELATED"/>
    <property type="match status" value="1"/>
</dbReference>
<keyword evidence="5 9" id="KW-0547">Nucleotide-binding</keyword>
<dbReference type="InterPro" id="IPR027417">
    <property type="entry name" value="P-loop_NTPase"/>
</dbReference>
<evidence type="ECO:0000256" key="3">
    <source>
        <dbReference type="ARBA" id="ARBA00022692"/>
    </source>
</evidence>
<keyword evidence="6 9" id="KW-0067">ATP-binding</keyword>
<evidence type="ECO:0000256" key="7">
    <source>
        <dbReference type="ARBA" id="ARBA00022989"/>
    </source>
</evidence>
<gene>
    <name evidence="13" type="primary">eccCa</name>
    <name evidence="13" type="ORF">NVS88_17170</name>
</gene>
<evidence type="ECO:0000256" key="11">
    <source>
        <dbReference type="SAM" id="Phobius"/>
    </source>
</evidence>
<keyword evidence="4" id="KW-0677">Repeat</keyword>
<dbReference type="InterPro" id="IPR003593">
    <property type="entry name" value="AAA+_ATPase"/>
</dbReference>
<evidence type="ECO:0000256" key="10">
    <source>
        <dbReference type="SAM" id="MobiDB-lite"/>
    </source>
</evidence>
<dbReference type="InterPro" id="IPR023837">
    <property type="entry name" value="EccCb-like_Actinobacteria"/>
</dbReference>
<dbReference type="NCBIfam" id="TIGR03925">
    <property type="entry name" value="T7SS_EccC_b"/>
    <property type="match status" value="1"/>
</dbReference>
<dbReference type="Proteomes" id="UP001152755">
    <property type="component" value="Unassembled WGS sequence"/>
</dbReference>
<feature type="compositionally biased region" description="Basic residues" evidence="10">
    <location>
        <begin position="1"/>
        <end position="11"/>
    </location>
</feature>
<dbReference type="GO" id="GO:0003677">
    <property type="term" value="F:DNA binding"/>
    <property type="evidence" value="ECO:0007669"/>
    <property type="project" value="InterPro"/>
</dbReference>
<evidence type="ECO:0000256" key="5">
    <source>
        <dbReference type="ARBA" id="ARBA00022741"/>
    </source>
</evidence>
<dbReference type="GO" id="GO:0005886">
    <property type="term" value="C:plasma membrane"/>
    <property type="evidence" value="ECO:0007669"/>
    <property type="project" value="UniProtKB-SubCell"/>
</dbReference>
<feature type="region of interest" description="Disordered" evidence="10">
    <location>
        <begin position="1"/>
        <end position="28"/>
    </location>
</feature>
<keyword evidence="3 11" id="KW-0812">Transmembrane</keyword>
<dbReference type="PANTHER" id="PTHR22683:SF1">
    <property type="entry name" value="TYPE VII SECRETION SYSTEM PROTEIN ESSC"/>
    <property type="match status" value="1"/>
</dbReference>
<evidence type="ECO:0000256" key="8">
    <source>
        <dbReference type="ARBA" id="ARBA00023136"/>
    </source>
</evidence>
<feature type="transmembrane region" description="Helical" evidence="11">
    <location>
        <begin position="42"/>
        <end position="63"/>
    </location>
</feature>
<protein>
    <submittedName>
        <fullName evidence="13">Type VII secretion protein EccCa</fullName>
    </submittedName>
</protein>
<dbReference type="Pfam" id="PF01580">
    <property type="entry name" value="FtsK_SpoIIIE"/>
    <property type="match status" value="2"/>
</dbReference>
<dbReference type="EMBL" id="JANRHA010000012">
    <property type="protein sequence ID" value="MDG3016288.1"/>
    <property type="molecule type" value="Genomic_DNA"/>
</dbReference>
<name>A0A9X4M1G4_9ACTN</name>
<evidence type="ECO:0000256" key="9">
    <source>
        <dbReference type="PROSITE-ProRule" id="PRU00289"/>
    </source>
</evidence>
<evidence type="ECO:0000256" key="1">
    <source>
        <dbReference type="ARBA" id="ARBA00004651"/>
    </source>
</evidence>
<feature type="domain" description="FtsK" evidence="12">
    <location>
        <begin position="815"/>
        <end position="1016"/>
    </location>
</feature>
<evidence type="ECO:0000313" key="13">
    <source>
        <dbReference type="EMBL" id="MDG3016288.1"/>
    </source>
</evidence>
<accession>A0A9X4M1G4</accession>
<feature type="binding site" evidence="9">
    <location>
        <begin position="482"/>
        <end position="489"/>
    </location>
    <ligand>
        <name>ATP</name>
        <dbReference type="ChEBI" id="CHEBI:30616"/>
    </ligand>
</feature>
<sequence length="1339" mass="144484">MSTRAFVRKPRITPPRMPGGEVDLQPPPEIPRVVPGGMLGKLMPVVMVVSMLGMVGLMFTSGVPSNPTTLLFPAMMVVSMLGMLGSGGRGNGKKAGELNEERKDYFRYLGQVRDEVRLTGEQQRDAIEWSHPDPRTLIGLVGGRRMWERRAADPDFCNVRLGFGHQQRLATKLASPETGPLEDLEPIASVSLRRFVRTHSVVHGLATAVSLRGFAAVSVEGDRAQARALVRSMVCQLSTFQGPDHVLVAVITSNPDGPEWAWTKWLPHNQHPSAVDGLGSARLVFSSLGELESALAAELEPRGRFSRNASPTPGQPQLVIVFDDGFVDGDERILVELGLDAVTVVDLAGEFATIAARRGLQLMVADGQVGARTPEGIDNFGTADQMSTVQAEVLARSMASYRVATAAQVEAGDEGRSVGAGLMGLLGIPDAAAIDPEVVWRPRSARERLRVPIGVDPNGAPVEIDIKEAAENGMGPHGLCIGATGSGKSEFLRTLVLGMITTHSPDALNLVLVDFKGGATFLGLDGAPHVAAVITNLEEELSMVDRMKDALSGEMNRRQELLRAAGNFANVTEYEKARTAGAALDPLPALFVVVDEFSELLSQKPEFADLFVAIGRLGRSLHMHLLLASQRLEEGKLRGLDSHLSYRIGLKTFSANESRTVLGVPDAYHLPSVPGSGYLKCDSADPIRFNASYVSGPYSRVVRRITVDGEEDYGDTSPKLFTAAALPVAATEPVLAEPDEPEEVEERTETKSLLDVVVDRLRGHGRPAHQVWLDPLDESSTLNMLLPDPDWRSPRNRHGAVWAPIGMVDRPYDQRRDVLTVDLSGAQGHLAVVGGPQAGKSTALRTLIMSMGLTHTPEQVQFYCLDFGGGTLTGLADLPHVGSVAGRLDQDRVRRTVAEVAAVVRQREERFRELGIDSMREFRRRKAAALTAPDPDADPVTADPFGDVFLVVDGWGVVRQEYEALEPQITALAGQGLSYGVHVVLGASRWAEIRPALKDLIGTKIELRLGDPADSEMARRLADLVPLGRPGRGLTRDGLHMLIGLPRIDSRSSTDDLVEGVADAIGRLGTFWDGHRAPPVRMLPDLVPREQILAQAARRFAGVSPEQQRLRVPIGIDEAELAPVCIDFAVAQNFLAFADSESGKTTLLRNICMGLMEANTSQQVKIILADYRRTMLGVVEGGHLAGYAASADQLTKMVAHLCEILAGRMAGPNITQQQMRERSWWSGPEIFLVVDDYDMVATASGNPLAPLVDFLASARDVGLHLVIARRSGGASRAMFDPVIGRLKDLSVDGLVMNGSRDEGNLLGTVRPSALPPGRGTLVTRARGAELVQVSYLPPL</sequence>
<proteinExistence type="predicted"/>
<dbReference type="InterPro" id="IPR002543">
    <property type="entry name" value="FtsK_dom"/>
</dbReference>
<keyword evidence="14" id="KW-1185">Reference proteome</keyword>
<evidence type="ECO:0000256" key="2">
    <source>
        <dbReference type="ARBA" id="ARBA00022475"/>
    </source>
</evidence>
<dbReference type="RefSeq" id="WP_332520464.1">
    <property type="nucleotide sequence ID" value="NZ_JANRHA010000012.1"/>
</dbReference>
<evidence type="ECO:0000259" key="12">
    <source>
        <dbReference type="PROSITE" id="PS50901"/>
    </source>
</evidence>
<dbReference type="NCBIfam" id="TIGR03924">
    <property type="entry name" value="T7SS_EccC_a"/>
    <property type="match status" value="1"/>
</dbReference>
<dbReference type="InterPro" id="IPR050206">
    <property type="entry name" value="FtsK/SpoIIIE/SftA"/>
</dbReference>
<dbReference type="PROSITE" id="PS50901">
    <property type="entry name" value="FTSK"/>
    <property type="match status" value="3"/>
</dbReference>
<keyword evidence="8 11" id="KW-0472">Membrane</keyword>
<dbReference type="Gene3D" id="3.40.50.300">
    <property type="entry name" value="P-loop containing nucleotide triphosphate hydrolases"/>
    <property type="match status" value="3"/>
</dbReference>
<comment type="caution">
    <text evidence="13">The sequence shown here is derived from an EMBL/GenBank/DDBJ whole genome shotgun (WGS) entry which is preliminary data.</text>
</comment>
<evidence type="ECO:0000313" key="14">
    <source>
        <dbReference type="Proteomes" id="UP001152755"/>
    </source>
</evidence>
<keyword evidence="7 11" id="KW-1133">Transmembrane helix</keyword>
<comment type="subcellular location">
    <subcellularLocation>
        <location evidence="1">Cell membrane</location>
        <topology evidence="1">Multi-pass membrane protein</topology>
    </subcellularLocation>
</comment>
<feature type="binding site" evidence="9">
    <location>
        <begin position="1138"/>
        <end position="1145"/>
    </location>
    <ligand>
        <name>ATP</name>
        <dbReference type="ChEBI" id="CHEBI:30616"/>
    </ligand>
</feature>
<reference evidence="13" key="1">
    <citation type="submission" date="2022-08" db="EMBL/GenBank/DDBJ databases">
        <title>Genome analysis of Corynebacteriales strain.</title>
        <authorList>
            <person name="Lee S.D."/>
        </authorList>
    </citation>
    <scope>NUCLEOTIDE SEQUENCE</scope>
    <source>
        <strain evidence="13">D3-21</strain>
    </source>
</reference>
<keyword evidence="2" id="KW-1003">Cell membrane</keyword>
<dbReference type="SMART" id="SM00382">
    <property type="entry name" value="AAA"/>
    <property type="match status" value="3"/>
</dbReference>
<dbReference type="InterPro" id="IPR023836">
    <property type="entry name" value="EccCa-like_Actinobacteria"/>
</dbReference>
<feature type="domain" description="FtsK" evidence="12">
    <location>
        <begin position="459"/>
        <end position="659"/>
    </location>
</feature>
<evidence type="ECO:0000256" key="4">
    <source>
        <dbReference type="ARBA" id="ARBA00022737"/>
    </source>
</evidence>
<feature type="domain" description="FtsK" evidence="12">
    <location>
        <begin position="1121"/>
        <end position="1304"/>
    </location>
</feature>
<dbReference type="GO" id="GO:0005524">
    <property type="term" value="F:ATP binding"/>
    <property type="evidence" value="ECO:0007669"/>
    <property type="project" value="UniProtKB-UniRule"/>
</dbReference>
<feature type="binding site" evidence="9">
    <location>
        <begin position="834"/>
        <end position="841"/>
    </location>
    <ligand>
        <name>ATP</name>
        <dbReference type="ChEBI" id="CHEBI:30616"/>
    </ligand>
</feature>
<dbReference type="SUPFAM" id="SSF52540">
    <property type="entry name" value="P-loop containing nucleoside triphosphate hydrolases"/>
    <property type="match status" value="3"/>
</dbReference>
<evidence type="ECO:0000256" key="6">
    <source>
        <dbReference type="ARBA" id="ARBA00022840"/>
    </source>
</evidence>